<evidence type="ECO:0000259" key="9">
    <source>
        <dbReference type="SMART" id="SM00937"/>
    </source>
</evidence>
<dbReference type="HAMAP" id="MF_00093">
    <property type="entry name" value="Rel_fac_1"/>
    <property type="match status" value="1"/>
</dbReference>
<evidence type="ECO:0000256" key="4">
    <source>
        <dbReference type="ARBA" id="ARBA00022481"/>
    </source>
</evidence>
<comment type="PTM">
    <text evidence="7">Methylated by PrmC. Methylation increases the termination efficiency of RF1.</text>
</comment>
<keyword evidence="4 7" id="KW-0488">Methylation</keyword>
<keyword evidence="6 7" id="KW-0648">Protein biosynthesis</keyword>
<dbReference type="Pfam" id="PF03462">
    <property type="entry name" value="PCRF"/>
    <property type="match status" value="1"/>
</dbReference>
<evidence type="ECO:0000256" key="6">
    <source>
        <dbReference type="ARBA" id="ARBA00022917"/>
    </source>
</evidence>
<dbReference type="GO" id="GO:0005829">
    <property type="term" value="C:cytosol"/>
    <property type="evidence" value="ECO:0007669"/>
    <property type="project" value="UniProtKB-ARBA"/>
</dbReference>
<dbReference type="FunFam" id="3.30.160.20:FF:000004">
    <property type="entry name" value="Peptide chain release factor 1"/>
    <property type="match status" value="1"/>
</dbReference>
<proteinExistence type="inferred from homology"/>
<dbReference type="NCBIfam" id="TIGR00019">
    <property type="entry name" value="prfA"/>
    <property type="match status" value="1"/>
</dbReference>
<dbReference type="InterPro" id="IPR045853">
    <property type="entry name" value="Pep_chain_release_fac_I_sf"/>
</dbReference>
<dbReference type="PANTHER" id="PTHR43804">
    <property type="entry name" value="LD18447P"/>
    <property type="match status" value="1"/>
</dbReference>
<dbReference type="FunFam" id="3.30.70.1660:FF:000004">
    <property type="entry name" value="Peptide chain release factor 1"/>
    <property type="match status" value="1"/>
</dbReference>
<dbReference type="EMBL" id="CP042997">
    <property type="protein sequence ID" value="QEH36436.1"/>
    <property type="molecule type" value="Genomic_DNA"/>
</dbReference>
<comment type="function">
    <text evidence="1 7">Peptide chain release factor 1 directs the termination of translation in response to the peptide chain termination codons UAG and UAA.</text>
</comment>
<name>A0A5B9W6Y0_9BACT</name>
<keyword evidence="11" id="KW-1185">Reference proteome</keyword>
<feature type="modified residue" description="N5-methylglutamine" evidence="7">
    <location>
        <position position="234"/>
    </location>
</feature>
<dbReference type="InterPro" id="IPR004373">
    <property type="entry name" value="RF-1"/>
</dbReference>
<dbReference type="InterPro" id="IPR005139">
    <property type="entry name" value="PCRF"/>
</dbReference>
<accession>A0A5B9W6Y0</accession>
<dbReference type="NCBIfam" id="NF001859">
    <property type="entry name" value="PRK00591.1"/>
    <property type="match status" value="1"/>
</dbReference>
<evidence type="ECO:0000256" key="8">
    <source>
        <dbReference type="NCBIfam" id="TIGR00019"/>
    </source>
</evidence>
<keyword evidence="5 7" id="KW-0963">Cytoplasm</keyword>
<protein>
    <recommendedName>
        <fullName evidence="7 8">Peptide chain release factor 1</fullName>
        <shortName evidence="7">RF-1</shortName>
    </recommendedName>
</protein>
<reference evidence="10 11" key="1">
    <citation type="submission" date="2019-08" db="EMBL/GenBank/DDBJ databases">
        <title>Deep-cultivation of Planctomycetes and their phenomic and genomic characterization uncovers novel biology.</title>
        <authorList>
            <person name="Wiegand S."/>
            <person name="Jogler M."/>
            <person name="Boedeker C."/>
            <person name="Pinto D."/>
            <person name="Vollmers J."/>
            <person name="Rivas-Marin E."/>
            <person name="Kohn T."/>
            <person name="Peeters S.H."/>
            <person name="Heuer A."/>
            <person name="Rast P."/>
            <person name="Oberbeckmann S."/>
            <person name="Bunk B."/>
            <person name="Jeske O."/>
            <person name="Meyerdierks A."/>
            <person name="Storesund J.E."/>
            <person name="Kallscheuer N."/>
            <person name="Luecker S."/>
            <person name="Lage O.M."/>
            <person name="Pohl T."/>
            <person name="Merkel B.J."/>
            <person name="Hornburger P."/>
            <person name="Mueller R.-W."/>
            <person name="Bruemmer F."/>
            <person name="Labrenz M."/>
            <person name="Spormann A.M."/>
            <person name="Op den Camp H."/>
            <person name="Overmann J."/>
            <person name="Amann R."/>
            <person name="Jetten M.S.M."/>
            <person name="Mascher T."/>
            <person name="Medema M.H."/>
            <person name="Devos D.P."/>
            <person name="Kaster A.-K."/>
            <person name="Ovreas L."/>
            <person name="Rohde M."/>
            <person name="Galperin M.Y."/>
            <person name="Jogler C."/>
        </authorList>
    </citation>
    <scope>NUCLEOTIDE SEQUENCE [LARGE SCALE GENOMIC DNA]</scope>
    <source>
        <strain evidence="10 11">OJF2</strain>
    </source>
</reference>
<comment type="similarity">
    <text evidence="3 7">Belongs to the prokaryotic/mitochondrial release factor family.</text>
</comment>
<dbReference type="Pfam" id="PF00472">
    <property type="entry name" value="RF-1"/>
    <property type="match status" value="1"/>
</dbReference>
<dbReference type="GO" id="GO:0016149">
    <property type="term" value="F:translation release factor activity, codon specific"/>
    <property type="evidence" value="ECO:0007669"/>
    <property type="project" value="UniProtKB-UniRule"/>
</dbReference>
<evidence type="ECO:0000256" key="2">
    <source>
        <dbReference type="ARBA" id="ARBA00004496"/>
    </source>
</evidence>
<organism evidence="10 11">
    <name type="scientific">Aquisphaera giovannonii</name>
    <dbReference type="NCBI Taxonomy" id="406548"/>
    <lineage>
        <taxon>Bacteria</taxon>
        <taxon>Pseudomonadati</taxon>
        <taxon>Planctomycetota</taxon>
        <taxon>Planctomycetia</taxon>
        <taxon>Isosphaerales</taxon>
        <taxon>Isosphaeraceae</taxon>
        <taxon>Aquisphaera</taxon>
    </lineage>
</organism>
<evidence type="ECO:0000256" key="1">
    <source>
        <dbReference type="ARBA" id="ARBA00002986"/>
    </source>
</evidence>
<evidence type="ECO:0000256" key="7">
    <source>
        <dbReference type="HAMAP-Rule" id="MF_00093"/>
    </source>
</evidence>
<dbReference type="KEGG" id="agv:OJF2_50000"/>
<comment type="subcellular location">
    <subcellularLocation>
        <location evidence="2 7">Cytoplasm</location>
    </subcellularLocation>
</comment>
<evidence type="ECO:0000256" key="5">
    <source>
        <dbReference type="ARBA" id="ARBA00022490"/>
    </source>
</evidence>
<feature type="domain" description="Peptide chain release factor" evidence="9">
    <location>
        <begin position="62"/>
        <end position="178"/>
    </location>
</feature>
<dbReference type="Gene3D" id="6.10.140.1950">
    <property type="match status" value="1"/>
</dbReference>
<dbReference type="SUPFAM" id="SSF75620">
    <property type="entry name" value="Release factor"/>
    <property type="match status" value="1"/>
</dbReference>
<dbReference type="OrthoDB" id="9806673at2"/>
<evidence type="ECO:0000256" key="3">
    <source>
        <dbReference type="ARBA" id="ARBA00010835"/>
    </source>
</evidence>
<dbReference type="InterPro" id="IPR000352">
    <property type="entry name" value="Pep_chain_release_fac_I"/>
</dbReference>
<dbReference type="AlphaFoldDB" id="A0A5B9W6Y0"/>
<dbReference type="PANTHER" id="PTHR43804:SF7">
    <property type="entry name" value="LD18447P"/>
    <property type="match status" value="1"/>
</dbReference>
<dbReference type="RefSeq" id="WP_148596123.1">
    <property type="nucleotide sequence ID" value="NZ_CP042997.1"/>
</dbReference>
<evidence type="ECO:0000313" key="10">
    <source>
        <dbReference type="EMBL" id="QEH36436.1"/>
    </source>
</evidence>
<dbReference type="Gene3D" id="3.30.160.20">
    <property type="match status" value="1"/>
</dbReference>
<dbReference type="Proteomes" id="UP000324233">
    <property type="component" value="Chromosome"/>
</dbReference>
<evidence type="ECO:0000313" key="11">
    <source>
        <dbReference type="Proteomes" id="UP000324233"/>
    </source>
</evidence>
<gene>
    <name evidence="10" type="primary">prfA_2</name>
    <name evidence="7" type="synonym">prfA</name>
    <name evidence="10" type="ORF">OJF2_50000</name>
</gene>
<dbReference type="SMART" id="SM00937">
    <property type="entry name" value="PCRF"/>
    <property type="match status" value="1"/>
</dbReference>
<dbReference type="Gene3D" id="3.30.70.1660">
    <property type="match status" value="1"/>
</dbReference>
<dbReference type="InterPro" id="IPR050057">
    <property type="entry name" value="Prokaryotic/Mito_RF"/>
</dbReference>
<sequence>MFEKLQADYHRFQEIERSLVDPDVTADASRVASLARERGALAKLCVPYGRYLELGRQIDEAEALAESESDPEMRSYAEGEIAGLRDKQAEVGESLRDLLYDRQAGADHAALIMEIRAGTGGDEAALFARDLYEMYRRFAEAQGWKFELLDMEATELGGFREVSFSVKGEAAFRNLQFESGGHRVQRVPETEAQGRIHTSAATVAVLPEPEDVEIDIRTEDLQIDVMRSGGPGGQHQNKTESGVRITHLPSGLVVNCRDERSQHKNKAKAMRILRSRLYEQIQENARSQRDQARRSLIGSGDRSQRIRTYNFPQNRVTDHRINLTLYNLDQVIQGSLLPLTRALIDHDRRESLGDL</sequence>
<dbReference type="FunFam" id="3.30.70.1660:FF:000002">
    <property type="entry name" value="Peptide chain release factor 1"/>
    <property type="match status" value="1"/>
</dbReference>